<dbReference type="InterPro" id="IPR029064">
    <property type="entry name" value="Ribosomal_eL30-like_sf"/>
</dbReference>
<dbReference type="RefSeq" id="WP_192741403.1">
    <property type="nucleotide sequence ID" value="NZ_JADBEJ010000001.1"/>
</dbReference>
<comment type="caution">
    <text evidence="1">The sequence shown here is derived from an EMBL/GenBank/DDBJ whole genome shotgun (WGS) entry which is preliminary data.</text>
</comment>
<dbReference type="InterPro" id="IPR040701">
    <property type="entry name" value="Bact_RF_family2"/>
</dbReference>
<evidence type="ECO:0000313" key="2">
    <source>
        <dbReference type="Proteomes" id="UP000656548"/>
    </source>
</evidence>
<evidence type="ECO:0000313" key="1">
    <source>
        <dbReference type="EMBL" id="MBE1573609.1"/>
    </source>
</evidence>
<dbReference type="InterPro" id="IPR042226">
    <property type="entry name" value="eFR1_2_sf"/>
</dbReference>
<proteinExistence type="predicted"/>
<dbReference type="SUPFAM" id="SSF55315">
    <property type="entry name" value="L30e-like"/>
    <property type="match status" value="1"/>
</dbReference>
<dbReference type="Pfam" id="PF18844">
    <property type="entry name" value="baeRF_family2"/>
    <property type="match status" value="1"/>
</dbReference>
<organism evidence="1 2">
    <name type="scientific">Amycolatopsis roodepoortensis</name>
    <dbReference type="NCBI Taxonomy" id="700274"/>
    <lineage>
        <taxon>Bacteria</taxon>
        <taxon>Bacillati</taxon>
        <taxon>Actinomycetota</taxon>
        <taxon>Actinomycetes</taxon>
        <taxon>Pseudonocardiales</taxon>
        <taxon>Pseudonocardiaceae</taxon>
        <taxon>Amycolatopsis</taxon>
    </lineage>
</organism>
<dbReference type="Proteomes" id="UP000656548">
    <property type="component" value="Unassembled WGS sequence"/>
</dbReference>
<protein>
    <submittedName>
        <fullName evidence="1">Peptide subunit release factor 1 (ERF1)</fullName>
    </submittedName>
</protein>
<sequence>MHTSTLRQVTVREGPFASVYFDNSHNTEDAAARLDLRWRSLRKRLADEGAEERTLTALDEAVAAAPPSEGTAGRALVAEGGEVVLDEELVEPPLREVARVAPQPYLLPLLRLTPAVVPHVVVVVDKTGADLYAVGEDGAEERTVEGEDHPVHKVRGGGSAYWNIQRRVEAVAERNAAEVAREAVKLMDSVGAAVLVLAGEVQARALVRDELPPRGTEKVVELEEGGRAEGSAPEALEAEVRRVLAEHAERRRQDVIDRFRAGQGRDGGLAVDGLARTTEALRSAAVETLLIDGESLADRLVWVAGHPTQVATTKEDLDVSGAAAEALRRCRADEALPAAVLAEGADLVPVSGEGLAEGVGAILRFAI</sequence>
<dbReference type="EMBL" id="JADBEJ010000001">
    <property type="protein sequence ID" value="MBE1573609.1"/>
    <property type="molecule type" value="Genomic_DNA"/>
</dbReference>
<reference evidence="1 2" key="1">
    <citation type="submission" date="2020-10" db="EMBL/GenBank/DDBJ databases">
        <title>Sequencing the genomes of 1000 actinobacteria strains.</title>
        <authorList>
            <person name="Klenk H.-P."/>
        </authorList>
    </citation>
    <scope>NUCLEOTIDE SEQUENCE [LARGE SCALE GENOMIC DNA]</scope>
    <source>
        <strain evidence="1 2">DSM 46661</strain>
    </source>
</reference>
<accession>A0ABR9KZ11</accession>
<name>A0ABR9KZ11_9PSEU</name>
<keyword evidence="2" id="KW-1185">Reference proteome</keyword>
<gene>
    <name evidence="1" type="ORF">H4W30_000638</name>
</gene>
<dbReference type="Gene3D" id="3.30.420.60">
    <property type="entry name" value="eRF1 domain 2"/>
    <property type="match status" value="1"/>
</dbReference>